<dbReference type="EMBL" id="GGEC01090402">
    <property type="protein sequence ID" value="MBX70886.1"/>
    <property type="molecule type" value="Transcribed_RNA"/>
</dbReference>
<protein>
    <submittedName>
        <fullName evidence="1">Uncharacterized protein</fullName>
    </submittedName>
</protein>
<accession>A0A2P2QV58</accession>
<proteinExistence type="predicted"/>
<name>A0A2P2QV58_RHIMU</name>
<dbReference type="AlphaFoldDB" id="A0A2P2QV58"/>
<reference evidence="1" key="1">
    <citation type="submission" date="2018-02" db="EMBL/GenBank/DDBJ databases">
        <title>Rhizophora mucronata_Transcriptome.</title>
        <authorList>
            <person name="Meera S.P."/>
            <person name="Sreeshan A."/>
            <person name="Augustine A."/>
        </authorList>
    </citation>
    <scope>NUCLEOTIDE SEQUENCE</scope>
    <source>
        <tissue evidence="1">Leaf</tissue>
    </source>
</reference>
<evidence type="ECO:0000313" key="1">
    <source>
        <dbReference type="EMBL" id="MBX70886.1"/>
    </source>
</evidence>
<organism evidence="1">
    <name type="scientific">Rhizophora mucronata</name>
    <name type="common">Asiatic mangrove</name>
    <dbReference type="NCBI Taxonomy" id="61149"/>
    <lineage>
        <taxon>Eukaryota</taxon>
        <taxon>Viridiplantae</taxon>
        <taxon>Streptophyta</taxon>
        <taxon>Embryophyta</taxon>
        <taxon>Tracheophyta</taxon>
        <taxon>Spermatophyta</taxon>
        <taxon>Magnoliopsida</taxon>
        <taxon>eudicotyledons</taxon>
        <taxon>Gunneridae</taxon>
        <taxon>Pentapetalae</taxon>
        <taxon>rosids</taxon>
        <taxon>fabids</taxon>
        <taxon>Malpighiales</taxon>
        <taxon>Rhizophoraceae</taxon>
        <taxon>Rhizophora</taxon>
    </lineage>
</organism>
<sequence>MKELRKHSAGKYTGKLPEKTRLLKEVRFKSLELVFMNPTIHIVNRHKVNVTTSSPLDKKALP</sequence>